<gene>
    <name evidence="1" type="ORF">METZ01_LOCUS149790</name>
</gene>
<dbReference type="EMBL" id="UINC01024045">
    <property type="protein sequence ID" value="SVA96936.1"/>
    <property type="molecule type" value="Genomic_DNA"/>
</dbReference>
<evidence type="ECO:0000313" key="1">
    <source>
        <dbReference type="EMBL" id="SVA96936.1"/>
    </source>
</evidence>
<protein>
    <submittedName>
        <fullName evidence="1">Uncharacterized protein</fullName>
    </submittedName>
</protein>
<sequence length="87" mass="9716">MRRSIDDYPFEAADYPPDYEEDELTPISWAVGISDDYADARPRVLLTVEEVGRAGQGLVGHLSPDIARRLREALRDALAEMGEDPGR</sequence>
<proteinExistence type="predicted"/>
<reference evidence="1" key="1">
    <citation type="submission" date="2018-05" db="EMBL/GenBank/DDBJ databases">
        <authorList>
            <person name="Lanie J.A."/>
            <person name="Ng W.-L."/>
            <person name="Kazmierczak K.M."/>
            <person name="Andrzejewski T.M."/>
            <person name="Davidsen T.M."/>
            <person name="Wayne K.J."/>
            <person name="Tettelin H."/>
            <person name="Glass J.I."/>
            <person name="Rusch D."/>
            <person name="Podicherti R."/>
            <person name="Tsui H.-C.T."/>
            <person name="Winkler M.E."/>
        </authorList>
    </citation>
    <scope>NUCLEOTIDE SEQUENCE</scope>
</reference>
<name>A0A382A5Y1_9ZZZZ</name>
<accession>A0A382A5Y1</accession>
<dbReference type="AlphaFoldDB" id="A0A382A5Y1"/>
<organism evidence="1">
    <name type="scientific">marine metagenome</name>
    <dbReference type="NCBI Taxonomy" id="408172"/>
    <lineage>
        <taxon>unclassified sequences</taxon>
        <taxon>metagenomes</taxon>
        <taxon>ecological metagenomes</taxon>
    </lineage>
</organism>